<evidence type="ECO:0000313" key="2">
    <source>
        <dbReference type="EMBL" id="KAK7034151.1"/>
    </source>
</evidence>
<name>A0AAW0C4H3_9AGAR</name>
<dbReference type="Proteomes" id="UP001362999">
    <property type="component" value="Unassembled WGS sequence"/>
</dbReference>
<proteinExistence type="predicted"/>
<sequence length="284" mass="31150">MAYPWEITADGVPGTEDSLEIIPLAADKPRQNGSYSSPFTLALSAPALTISRLCQIGLFPHNADLVFSIIAFQPDLRTWVIGLWELAVGGGNPKNQERIRWALAELILTNSDIAKAFERATTGLNTDSTFQRLLDFVRTISIRWNPHSKHFCAYAKPCTDDYDDWEAVRTAIRKSRLTHATSMVTFEPVAVGNGNAAPWCQNCKNDDHMHWGCFSPKDDDDWWGSEVTGLSAAKEGILAKPWKKNNSRPSGAPSASSRANNPSCNTGGGGQSSGRNSGRNSQRR</sequence>
<feature type="compositionally biased region" description="Low complexity" evidence="1">
    <location>
        <begin position="247"/>
        <end position="263"/>
    </location>
</feature>
<organism evidence="2 3">
    <name type="scientific">Favolaschia claudopus</name>
    <dbReference type="NCBI Taxonomy" id="2862362"/>
    <lineage>
        <taxon>Eukaryota</taxon>
        <taxon>Fungi</taxon>
        <taxon>Dikarya</taxon>
        <taxon>Basidiomycota</taxon>
        <taxon>Agaricomycotina</taxon>
        <taxon>Agaricomycetes</taxon>
        <taxon>Agaricomycetidae</taxon>
        <taxon>Agaricales</taxon>
        <taxon>Marasmiineae</taxon>
        <taxon>Mycenaceae</taxon>
        <taxon>Favolaschia</taxon>
    </lineage>
</organism>
<reference evidence="2 3" key="1">
    <citation type="journal article" date="2024" name="J Genomics">
        <title>Draft genome sequencing and assembly of Favolaschia claudopus CIRM-BRFM 2984 isolated from oak limbs.</title>
        <authorList>
            <person name="Navarro D."/>
            <person name="Drula E."/>
            <person name="Chaduli D."/>
            <person name="Cazenave R."/>
            <person name="Ahrendt S."/>
            <person name="Wang J."/>
            <person name="Lipzen A."/>
            <person name="Daum C."/>
            <person name="Barry K."/>
            <person name="Grigoriev I.V."/>
            <person name="Favel A."/>
            <person name="Rosso M.N."/>
            <person name="Martin F."/>
        </authorList>
    </citation>
    <scope>NUCLEOTIDE SEQUENCE [LARGE SCALE GENOMIC DNA]</scope>
    <source>
        <strain evidence="2 3">CIRM-BRFM 2984</strain>
    </source>
</reference>
<comment type="caution">
    <text evidence="2">The sequence shown here is derived from an EMBL/GenBank/DDBJ whole genome shotgun (WGS) entry which is preliminary data.</text>
</comment>
<protein>
    <recommendedName>
        <fullName evidence="4">Gag protein</fullName>
    </recommendedName>
</protein>
<evidence type="ECO:0008006" key="4">
    <source>
        <dbReference type="Google" id="ProtNLM"/>
    </source>
</evidence>
<dbReference type="EMBL" id="JAWWNJ010000021">
    <property type="protein sequence ID" value="KAK7034151.1"/>
    <property type="molecule type" value="Genomic_DNA"/>
</dbReference>
<dbReference type="AlphaFoldDB" id="A0AAW0C4H3"/>
<feature type="region of interest" description="Disordered" evidence="1">
    <location>
        <begin position="236"/>
        <end position="284"/>
    </location>
</feature>
<feature type="compositionally biased region" description="Low complexity" evidence="1">
    <location>
        <begin position="273"/>
        <end position="284"/>
    </location>
</feature>
<accession>A0AAW0C4H3</accession>
<evidence type="ECO:0000313" key="3">
    <source>
        <dbReference type="Proteomes" id="UP001362999"/>
    </source>
</evidence>
<keyword evidence="3" id="KW-1185">Reference proteome</keyword>
<evidence type="ECO:0000256" key="1">
    <source>
        <dbReference type="SAM" id="MobiDB-lite"/>
    </source>
</evidence>
<gene>
    <name evidence="2" type="ORF">R3P38DRAFT_2772254</name>
</gene>